<feature type="transmembrane region" description="Helical" evidence="3">
    <location>
        <begin position="89"/>
        <end position="107"/>
    </location>
</feature>
<feature type="transmembrane region" description="Helical" evidence="3">
    <location>
        <begin position="59"/>
        <end position="77"/>
    </location>
</feature>
<feature type="transmembrane region" description="Helical" evidence="3">
    <location>
        <begin position="232"/>
        <end position="251"/>
    </location>
</feature>
<dbReference type="PANTHER" id="PTHR43149:SF1">
    <property type="entry name" value="DELTA(3,5)-DELTA(2,4)-DIENOYL-COA ISOMERASE, MITOCHONDRIAL"/>
    <property type="match status" value="1"/>
</dbReference>
<dbReference type="InterPro" id="IPR018376">
    <property type="entry name" value="Enoyl-CoA_hyd/isom_CS"/>
</dbReference>
<comment type="similarity">
    <text evidence="1 2">Belongs to the enoyl-CoA hydratase/isomerase family.</text>
</comment>
<dbReference type="Gene3D" id="3.90.226.10">
    <property type="entry name" value="2-enoyl-CoA Hydratase, Chain A, domain 1"/>
    <property type="match status" value="1"/>
</dbReference>
<evidence type="ECO:0000256" key="1">
    <source>
        <dbReference type="ARBA" id="ARBA00005254"/>
    </source>
</evidence>
<evidence type="ECO:0008006" key="6">
    <source>
        <dbReference type="Google" id="ProtNLM"/>
    </source>
</evidence>
<dbReference type="PROSITE" id="PS00166">
    <property type="entry name" value="ENOYL_COA_HYDRATASE"/>
    <property type="match status" value="1"/>
</dbReference>
<protein>
    <recommendedName>
        <fullName evidence="6">Crotonase/enoyl-CoA hydratase family protein</fullName>
    </recommendedName>
</protein>
<keyword evidence="5" id="KW-1185">Reference proteome</keyword>
<dbReference type="InterPro" id="IPR010640">
    <property type="entry name" value="Low_temperature_requirement_A"/>
</dbReference>
<dbReference type="InterPro" id="IPR029045">
    <property type="entry name" value="ClpP/crotonase-like_dom_sf"/>
</dbReference>
<name>A0ABN2B0S1_9MICO</name>
<evidence type="ECO:0000313" key="4">
    <source>
        <dbReference type="EMBL" id="GAA1530912.1"/>
    </source>
</evidence>
<evidence type="ECO:0000313" key="5">
    <source>
        <dbReference type="Proteomes" id="UP001501288"/>
    </source>
</evidence>
<dbReference type="Proteomes" id="UP001501288">
    <property type="component" value="Unassembled WGS sequence"/>
</dbReference>
<sequence length="630" mass="68209">MVQMVGVVIFTLGIPRTFDAIEEGHFDNTVIVIGYVIMRGAMLCQWVRAYRSDPEHRRAIATYMATLVVAQILWVATTSLEGMHLPLPAIFTLTTLVTCVELTGPLIAERGKGTPWHAHHIAERHGLLTIITIGEIVTGTVLTLEEILGDAERTIDWGSAILVALSGIAMAVGMWWSYFITPFGKVLHRFRSRSFGFGYAHFLVWPSLAAVVGGLHVVALSFEKTGSHVDHTVAALALAVPVGLYTVALYLAHYLTTRSRAGLHTFILLATLAVLAGAVLLSTQHVSLPVVLLVVTVVPWITVAAFGLYRGAAHEAMVLEGLYEHDRRQADGRRMARALYNPGNRLSDAAPSTYADAMANVETTITGGIAHVKLNRPDKLNGLTLPMLGELVAAAHHVRTNKAVRVVVVSGEGRSFCAGLDFGSVNKAPAKIIPAFIPRPWRGTNTFQEACWAWRRVPVPVVAAVHGHCYGGGLQIALGADYRYTTPDAEWSVLEGKWGLIPDMSGVQSLKELVGIDVAKKLTMTAEMVCGERAVELGLASEVSDDPLAAAMDLAHELTTKSPDQLAAAKRLFNRSWNTSARTTFRRERAEQALLLIAQNTAKARKVAMAKAGARAEARAAVKYSPRVLP</sequence>
<gene>
    <name evidence="4" type="ORF">GCM10009762_01600</name>
</gene>
<proteinExistence type="inferred from homology"/>
<reference evidence="4 5" key="1">
    <citation type="journal article" date="2019" name="Int. J. Syst. Evol. Microbiol.">
        <title>The Global Catalogue of Microorganisms (GCM) 10K type strain sequencing project: providing services to taxonomists for standard genome sequencing and annotation.</title>
        <authorList>
            <consortium name="The Broad Institute Genomics Platform"/>
            <consortium name="The Broad Institute Genome Sequencing Center for Infectious Disease"/>
            <person name="Wu L."/>
            <person name="Ma J."/>
        </authorList>
    </citation>
    <scope>NUCLEOTIDE SEQUENCE [LARGE SCALE GENOMIC DNA]</scope>
    <source>
        <strain evidence="4 5">JCM 14588</strain>
    </source>
</reference>
<dbReference type="SUPFAM" id="SSF52096">
    <property type="entry name" value="ClpP/crotonase"/>
    <property type="match status" value="1"/>
</dbReference>
<dbReference type="Pfam" id="PF00378">
    <property type="entry name" value="ECH_1"/>
    <property type="match status" value="1"/>
</dbReference>
<feature type="transmembrane region" description="Helical" evidence="3">
    <location>
        <begin position="288"/>
        <end position="309"/>
    </location>
</feature>
<feature type="transmembrane region" description="Helical" evidence="3">
    <location>
        <begin position="127"/>
        <end position="145"/>
    </location>
</feature>
<keyword evidence="3" id="KW-0472">Membrane</keyword>
<dbReference type="NCBIfam" id="NF005699">
    <property type="entry name" value="PRK07509.1"/>
    <property type="match status" value="1"/>
</dbReference>
<keyword evidence="3" id="KW-1133">Transmembrane helix</keyword>
<comment type="caution">
    <text evidence="4">The sequence shown here is derived from an EMBL/GenBank/DDBJ whole genome shotgun (WGS) entry which is preliminary data.</text>
</comment>
<feature type="transmembrane region" description="Helical" evidence="3">
    <location>
        <begin position="157"/>
        <end position="178"/>
    </location>
</feature>
<keyword evidence="3" id="KW-0812">Transmembrane</keyword>
<organism evidence="4 5">
    <name type="scientific">Dermacoccus barathri</name>
    <dbReference type="NCBI Taxonomy" id="322601"/>
    <lineage>
        <taxon>Bacteria</taxon>
        <taxon>Bacillati</taxon>
        <taxon>Actinomycetota</taxon>
        <taxon>Actinomycetes</taxon>
        <taxon>Micrococcales</taxon>
        <taxon>Dermacoccaceae</taxon>
        <taxon>Dermacoccus</taxon>
    </lineage>
</organism>
<feature type="transmembrane region" description="Helical" evidence="3">
    <location>
        <begin position="263"/>
        <end position="282"/>
    </location>
</feature>
<dbReference type="InterPro" id="IPR001753">
    <property type="entry name" value="Enoyl-CoA_hydra/iso"/>
</dbReference>
<dbReference type="EMBL" id="BAAANV010000003">
    <property type="protein sequence ID" value="GAA1530912.1"/>
    <property type="molecule type" value="Genomic_DNA"/>
</dbReference>
<dbReference type="Pfam" id="PF06772">
    <property type="entry name" value="LtrA"/>
    <property type="match status" value="1"/>
</dbReference>
<dbReference type="CDD" id="cd06558">
    <property type="entry name" value="crotonase-like"/>
    <property type="match status" value="1"/>
</dbReference>
<evidence type="ECO:0000256" key="3">
    <source>
        <dbReference type="SAM" id="Phobius"/>
    </source>
</evidence>
<feature type="transmembrane region" description="Helical" evidence="3">
    <location>
        <begin position="199"/>
        <end position="220"/>
    </location>
</feature>
<accession>A0ABN2B0S1</accession>
<dbReference type="InterPro" id="IPR045002">
    <property type="entry name" value="Ech1-like"/>
</dbReference>
<evidence type="ECO:0000256" key="2">
    <source>
        <dbReference type="RuleBase" id="RU003707"/>
    </source>
</evidence>
<dbReference type="PANTHER" id="PTHR43149">
    <property type="entry name" value="ENOYL-COA HYDRATASE"/>
    <property type="match status" value="1"/>
</dbReference>